<feature type="compositionally biased region" description="Basic residues" evidence="4">
    <location>
        <begin position="180"/>
        <end position="192"/>
    </location>
</feature>
<reference evidence="8" key="1">
    <citation type="submission" date="2016-06" db="UniProtKB">
        <authorList>
            <consortium name="WormBaseParasite"/>
        </authorList>
    </citation>
    <scope>IDENTIFICATION</scope>
</reference>
<feature type="region of interest" description="Disordered" evidence="4">
    <location>
        <begin position="251"/>
        <end position="343"/>
    </location>
</feature>
<protein>
    <submittedName>
        <fullName evidence="8">Chromo domain-containing protein</fullName>
    </submittedName>
</protein>
<dbReference type="PROSITE" id="PS50013">
    <property type="entry name" value="CHROMO_2"/>
    <property type="match status" value="1"/>
</dbReference>
<feature type="compositionally biased region" description="Polar residues" evidence="4">
    <location>
        <begin position="74"/>
        <end position="83"/>
    </location>
</feature>
<proteinExistence type="predicted"/>
<dbReference type="Pfam" id="PF00385">
    <property type="entry name" value="Chromo"/>
    <property type="match status" value="1"/>
</dbReference>
<dbReference type="GO" id="GO:0005634">
    <property type="term" value="C:nucleus"/>
    <property type="evidence" value="ECO:0007669"/>
    <property type="project" value="UniProtKB-SubCell"/>
</dbReference>
<feature type="region of interest" description="Disordered" evidence="4">
    <location>
        <begin position="464"/>
        <end position="493"/>
    </location>
</feature>
<evidence type="ECO:0000256" key="3">
    <source>
        <dbReference type="PROSITE-ProRule" id="PRU00023"/>
    </source>
</evidence>
<keyword evidence="3" id="KW-0040">ANK repeat</keyword>
<comment type="subcellular location">
    <subcellularLocation>
        <location evidence="1">Nucleus</location>
    </subcellularLocation>
</comment>
<dbReference type="Proteomes" id="UP000050794">
    <property type="component" value="Unassembled WGS sequence"/>
</dbReference>
<feature type="repeat" description="ANK" evidence="3">
    <location>
        <begin position="640"/>
        <end position="672"/>
    </location>
</feature>
<dbReference type="SUPFAM" id="SSF48403">
    <property type="entry name" value="Ankyrin repeat"/>
    <property type="match status" value="1"/>
</dbReference>
<dbReference type="InterPro" id="IPR023779">
    <property type="entry name" value="Chromodomain_CS"/>
</dbReference>
<feature type="region of interest" description="Disordered" evidence="4">
    <location>
        <begin position="407"/>
        <end position="437"/>
    </location>
</feature>
<feature type="compositionally biased region" description="Low complexity" evidence="4">
    <location>
        <begin position="304"/>
        <end position="313"/>
    </location>
</feature>
<feature type="region of interest" description="Disordered" evidence="4">
    <location>
        <begin position="356"/>
        <end position="376"/>
    </location>
</feature>
<evidence type="ECO:0000313" key="8">
    <source>
        <dbReference type="WBParaSite" id="TCNE_0001406501-mRNA-1"/>
    </source>
</evidence>
<dbReference type="Pfam" id="PF12796">
    <property type="entry name" value="Ank_2"/>
    <property type="match status" value="1"/>
</dbReference>
<evidence type="ECO:0000313" key="6">
    <source>
        <dbReference type="EMBL" id="VDM45388.1"/>
    </source>
</evidence>
<dbReference type="SMART" id="SM00248">
    <property type="entry name" value="ANK"/>
    <property type="match status" value="3"/>
</dbReference>
<dbReference type="PROSITE" id="PS50088">
    <property type="entry name" value="ANK_REPEAT"/>
    <property type="match status" value="2"/>
</dbReference>
<feature type="region of interest" description="Disordered" evidence="4">
    <location>
        <begin position="63"/>
        <end position="97"/>
    </location>
</feature>
<reference evidence="6 7" key="2">
    <citation type="submission" date="2018-11" db="EMBL/GenBank/DDBJ databases">
        <authorList>
            <consortium name="Pathogen Informatics"/>
        </authorList>
    </citation>
    <scope>NUCLEOTIDE SEQUENCE [LARGE SCALE GENOMIC DNA]</scope>
</reference>
<dbReference type="PROSITE" id="PS00598">
    <property type="entry name" value="CHROMO_1"/>
    <property type="match status" value="1"/>
</dbReference>
<dbReference type="SMART" id="SM00298">
    <property type="entry name" value="CHROMO"/>
    <property type="match status" value="1"/>
</dbReference>
<feature type="compositionally biased region" description="Basic and acidic residues" evidence="4">
    <location>
        <begin position="84"/>
        <end position="93"/>
    </location>
</feature>
<dbReference type="InterPro" id="IPR023780">
    <property type="entry name" value="Chromo_domain"/>
</dbReference>
<dbReference type="InterPro" id="IPR002110">
    <property type="entry name" value="Ankyrin_rpt"/>
</dbReference>
<feature type="compositionally biased region" description="Basic residues" evidence="4">
    <location>
        <begin position="408"/>
        <end position="422"/>
    </location>
</feature>
<feature type="region of interest" description="Disordered" evidence="4">
    <location>
        <begin position="172"/>
        <end position="215"/>
    </location>
</feature>
<dbReference type="AlphaFoldDB" id="A0A183UZZ5"/>
<dbReference type="Gene3D" id="1.25.40.20">
    <property type="entry name" value="Ankyrin repeat-containing domain"/>
    <property type="match status" value="1"/>
</dbReference>
<dbReference type="SUPFAM" id="SSF54160">
    <property type="entry name" value="Chromo domain-like"/>
    <property type="match status" value="1"/>
</dbReference>
<dbReference type="PROSITE" id="PS50297">
    <property type="entry name" value="ANK_REP_REGION"/>
    <property type="match status" value="1"/>
</dbReference>
<dbReference type="WBParaSite" id="TCNE_0001406501-mRNA-1">
    <property type="protein sequence ID" value="TCNE_0001406501-mRNA-1"/>
    <property type="gene ID" value="TCNE_0001406501"/>
</dbReference>
<evidence type="ECO:0000256" key="2">
    <source>
        <dbReference type="ARBA" id="ARBA00023242"/>
    </source>
</evidence>
<feature type="domain" description="Chromo" evidence="5">
    <location>
        <begin position="7"/>
        <end position="68"/>
    </location>
</feature>
<keyword evidence="7" id="KW-1185">Reference proteome</keyword>
<dbReference type="InterPro" id="IPR016197">
    <property type="entry name" value="Chromo-like_dom_sf"/>
</dbReference>
<dbReference type="Gene3D" id="2.40.50.40">
    <property type="match status" value="1"/>
</dbReference>
<dbReference type="EMBL" id="UYWY01022044">
    <property type="protein sequence ID" value="VDM45388.1"/>
    <property type="molecule type" value="Genomic_DNA"/>
</dbReference>
<name>A0A183UZZ5_TOXCA</name>
<gene>
    <name evidence="6" type="ORF">TCNE_LOCUS14067</name>
</gene>
<evidence type="ECO:0000256" key="1">
    <source>
        <dbReference type="ARBA" id="ARBA00004123"/>
    </source>
</evidence>
<evidence type="ECO:0000256" key="4">
    <source>
        <dbReference type="SAM" id="MobiDB-lite"/>
    </source>
</evidence>
<dbReference type="InterPro" id="IPR000953">
    <property type="entry name" value="Chromo/chromo_shadow_dom"/>
</dbReference>
<evidence type="ECO:0000313" key="7">
    <source>
        <dbReference type="Proteomes" id="UP000050794"/>
    </source>
</evidence>
<feature type="repeat" description="ANK" evidence="3">
    <location>
        <begin position="673"/>
        <end position="704"/>
    </location>
</feature>
<feature type="compositionally biased region" description="Polar residues" evidence="4">
    <location>
        <begin position="254"/>
        <end position="266"/>
    </location>
</feature>
<sequence length="739" mass="81260">MKSLKYLKVEKIIAVRTDDTGRTLYKVRWLGFTEDDDTWEPYENLTEDCDRLIKTFYENEMHEQENRDGDCDTAQASGGASDSRNNEDRRSISEENCGVRSQSVYETVEVLTPEAWNRFGDLDKREIANLFIENRIPSQTEKVLCAIGYDVGRVTRNKLRTVLKTSPSPVKEIASAPKVSKGRRGGRGKKQGRKEEGSAFPPQKVRDGEGGEMEEGLLCGSECDAESAMSLDLTAGVEAQTIDGVMNEKVSGEALSSSTQSEQSGTAPKRRSRKKQSDSNRGTRGGKSSRGVRTGTRGRGGLRGARSGATARGGSRGRRRITVAASSKEPTTPEALEIGDDQVVKDGTPFSLLAASAKREEGNTSTMNGDIPNEKANETVQNTDHYASIQQSEDVQVDATQVSDVQRVVRKKPSASRKKRVNKGNVGDCEEGSEVSTKKLRLQCGNQERFTPSPLEVREVGNKAGAEKTATGSNGREQSVPVASAVGVSDDAGEGTTIRRELSIPAATHMTAASTPSLQNQIGQQTAGIWVALPTNKSEQPQNPAFRGLEELPLPVSTIPVVQALRNAVLEGHLSGARWTARCPAERRGYDFNQSYRGKTLAYELCERKCNVWSSSHENDDMLRVLVMGGARLDIPEEHRLRTPLHAAVENGSWCLARTLLYLRSPVNVLDADKKTPLHLAVQSSDPAAVRTIYLLLEFGADVNDIIRTLRDNRHRRKLEEHQRKITEAFEEARMKTFM</sequence>
<evidence type="ECO:0000259" key="5">
    <source>
        <dbReference type="PROSITE" id="PS50013"/>
    </source>
</evidence>
<keyword evidence="2" id="KW-0539">Nucleus</keyword>
<organism evidence="7 8">
    <name type="scientific">Toxocara canis</name>
    <name type="common">Canine roundworm</name>
    <dbReference type="NCBI Taxonomy" id="6265"/>
    <lineage>
        <taxon>Eukaryota</taxon>
        <taxon>Metazoa</taxon>
        <taxon>Ecdysozoa</taxon>
        <taxon>Nematoda</taxon>
        <taxon>Chromadorea</taxon>
        <taxon>Rhabditida</taxon>
        <taxon>Spirurina</taxon>
        <taxon>Ascaridomorpha</taxon>
        <taxon>Ascaridoidea</taxon>
        <taxon>Toxocaridae</taxon>
        <taxon>Toxocara</taxon>
    </lineage>
</organism>
<dbReference type="InterPro" id="IPR036770">
    <property type="entry name" value="Ankyrin_rpt-contain_sf"/>
</dbReference>
<accession>A0A183UZZ5</accession>
<dbReference type="CDD" id="cd00024">
    <property type="entry name" value="CD_CSD"/>
    <property type="match status" value="1"/>
</dbReference>